<keyword evidence="3" id="KW-0804">Transcription</keyword>
<feature type="DNA-binding region" description="H-T-H motif" evidence="4">
    <location>
        <begin position="32"/>
        <end position="51"/>
    </location>
</feature>
<gene>
    <name evidence="6" type="ORF">SAMN04488103_105110</name>
</gene>
<dbReference type="SUPFAM" id="SSF46689">
    <property type="entry name" value="Homeodomain-like"/>
    <property type="match status" value="1"/>
</dbReference>
<protein>
    <submittedName>
        <fullName evidence="6">Transcriptional regulator, TetR family</fullName>
    </submittedName>
</protein>
<name>A0A1H8GMI5_9RHOB</name>
<dbReference type="InterPro" id="IPR001647">
    <property type="entry name" value="HTH_TetR"/>
</dbReference>
<dbReference type="InterPro" id="IPR050109">
    <property type="entry name" value="HTH-type_TetR-like_transc_reg"/>
</dbReference>
<dbReference type="InterPro" id="IPR009057">
    <property type="entry name" value="Homeodomain-like_sf"/>
</dbReference>
<dbReference type="OrthoDB" id="7056813at2"/>
<proteinExistence type="predicted"/>
<dbReference type="GO" id="GO:0000976">
    <property type="term" value="F:transcription cis-regulatory region binding"/>
    <property type="evidence" value="ECO:0007669"/>
    <property type="project" value="TreeGrafter"/>
</dbReference>
<sequence length="203" mass="21795">MTKRGYHHGNLRQALVEAALGLIAEKGPSGFTLSEAAKVADVTPAAVYRHFAGREDLLAEVARQGYEIFAALMEYAFDDGKPSALAAFEATGRAYLAFARKYPGHYIAMFESGLSPAAYPDLAPVAQKARSVLERAADGLSRHLPPTRRPPGSMVSAHIWAMSHGVVELYMRGGAKSPFPPEDLLETGVGIYLRGLGLLPADQ</sequence>
<dbReference type="RefSeq" id="WP_091301103.1">
    <property type="nucleotide sequence ID" value="NZ_FOCE01000005.1"/>
</dbReference>
<feature type="domain" description="HTH tetR-type" evidence="5">
    <location>
        <begin position="9"/>
        <end position="69"/>
    </location>
</feature>
<organism evidence="6 7">
    <name type="scientific">Gemmobacter aquatilis</name>
    <dbReference type="NCBI Taxonomy" id="933059"/>
    <lineage>
        <taxon>Bacteria</taxon>
        <taxon>Pseudomonadati</taxon>
        <taxon>Pseudomonadota</taxon>
        <taxon>Alphaproteobacteria</taxon>
        <taxon>Rhodobacterales</taxon>
        <taxon>Paracoccaceae</taxon>
        <taxon>Gemmobacter</taxon>
    </lineage>
</organism>
<dbReference type="InterPro" id="IPR025996">
    <property type="entry name" value="MT1864/Rv1816-like_C"/>
</dbReference>
<evidence type="ECO:0000256" key="1">
    <source>
        <dbReference type="ARBA" id="ARBA00023015"/>
    </source>
</evidence>
<evidence type="ECO:0000313" key="6">
    <source>
        <dbReference type="EMBL" id="SEN45183.1"/>
    </source>
</evidence>
<dbReference type="Proteomes" id="UP000198761">
    <property type="component" value="Unassembled WGS sequence"/>
</dbReference>
<keyword evidence="1" id="KW-0805">Transcription regulation</keyword>
<dbReference type="PROSITE" id="PS50977">
    <property type="entry name" value="HTH_TETR_2"/>
    <property type="match status" value="1"/>
</dbReference>
<keyword evidence="2 4" id="KW-0238">DNA-binding</keyword>
<dbReference type="Pfam" id="PF13305">
    <property type="entry name" value="TetR_C_33"/>
    <property type="match status" value="1"/>
</dbReference>
<dbReference type="Pfam" id="PF00440">
    <property type="entry name" value="TetR_N"/>
    <property type="match status" value="1"/>
</dbReference>
<accession>A0A1H8GMI5</accession>
<dbReference type="GO" id="GO:0003700">
    <property type="term" value="F:DNA-binding transcription factor activity"/>
    <property type="evidence" value="ECO:0007669"/>
    <property type="project" value="TreeGrafter"/>
</dbReference>
<evidence type="ECO:0000256" key="3">
    <source>
        <dbReference type="ARBA" id="ARBA00023163"/>
    </source>
</evidence>
<dbReference type="STRING" id="933059.SAMN04488103_105110"/>
<dbReference type="PANTHER" id="PTHR30055:SF220">
    <property type="entry name" value="TETR-FAMILY REGULATORY PROTEIN"/>
    <property type="match status" value="1"/>
</dbReference>
<dbReference type="AlphaFoldDB" id="A0A1H8GMI5"/>
<dbReference type="PANTHER" id="PTHR30055">
    <property type="entry name" value="HTH-TYPE TRANSCRIPTIONAL REGULATOR RUTR"/>
    <property type="match status" value="1"/>
</dbReference>
<dbReference type="PRINTS" id="PR00455">
    <property type="entry name" value="HTHTETR"/>
</dbReference>
<dbReference type="EMBL" id="FOCE01000005">
    <property type="protein sequence ID" value="SEN45183.1"/>
    <property type="molecule type" value="Genomic_DNA"/>
</dbReference>
<evidence type="ECO:0000313" key="7">
    <source>
        <dbReference type="Proteomes" id="UP000198761"/>
    </source>
</evidence>
<keyword evidence="7" id="KW-1185">Reference proteome</keyword>
<evidence type="ECO:0000259" key="5">
    <source>
        <dbReference type="PROSITE" id="PS50977"/>
    </source>
</evidence>
<evidence type="ECO:0000256" key="4">
    <source>
        <dbReference type="PROSITE-ProRule" id="PRU00335"/>
    </source>
</evidence>
<reference evidence="6 7" key="1">
    <citation type="submission" date="2016-10" db="EMBL/GenBank/DDBJ databases">
        <authorList>
            <person name="de Groot N.N."/>
        </authorList>
    </citation>
    <scope>NUCLEOTIDE SEQUENCE [LARGE SCALE GENOMIC DNA]</scope>
    <source>
        <strain evidence="6 7">DSM 3857</strain>
    </source>
</reference>
<dbReference type="Gene3D" id="1.10.357.10">
    <property type="entry name" value="Tetracycline Repressor, domain 2"/>
    <property type="match status" value="1"/>
</dbReference>
<dbReference type="SUPFAM" id="SSF48498">
    <property type="entry name" value="Tetracyclin repressor-like, C-terminal domain"/>
    <property type="match status" value="1"/>
</dbReference>
<dbReference type="InterPro" id="IPR036271">
    <property type="entry name" value="Tet_transcr_reg_TetR-rel_C_sf"/>
</dbReference>
<evidence type="ECO:0000256" key="2">
    <source>
        <dbReference type="ARBA" id="ARBA00023125"/>
    </source>
</evidence>